<proteinExistence type="predicted"/>
<dbReference type="SMART" id="SM00587">
    <property type="entry name" value="CHK"/>
    <property type="match status" value="1"/>
</dbReference>
<feature type="domain" description="CHK kinase-like" evidence="1">
    <location>
        <begin position="162"/>
        <end position="299"/>
    </location>
</feature>
<dbReference type="EnsemblMetazoa" id="AMEC005166-RA">
    <property type="protein sequence ID" value="AMEC005166-PA"/>
    <property type="gene ID" value="AMEC005166"/>
</dbReference>
<dbReference type="PANTHER" id="PTHR11012">
    <property type="entry name" value="PROTEIN KINASE-LIKE DOMAIN-CONTAINING"/>
    <property type="match status" value="1"/>
</dbReference>
<dbReference type="InterPro" id="IPR011009">
    <property type="entry name" value="Kinase-like_dom_sf"/>
</dbReference>
<dbReference type="Pfam" id="PF02958">
    <property type="entry name" value="EcKL"/>
    <property type="match status" value="2"/>
</dbReference>
<name>A0A182TMS4_9DIPT</name>
<evidence type="ECO:0000313" key="2">
    <source>
        <dbReference type="EnsemblMetazoa" id="AMEC005166-PA"/>
    </source>
</evidence>
<dbReference type="SUPFAM" id="SSF56112">
    <property type="entry name" value="Protein kinase-like (PK-like)"/>
    <property type="match status" value="1"/>
</dbReference>
<dbReference type="Proteomes" id="UP000075902">
    <property type="component" value="Unassembled WGS sequence"/>
</dbReference>
<reference evidence="3" key="1">
    <citation type="submission" date="2014-01" db="EMBL/GenBank/DDBJ databases">
        <title>The Genome Sequence of Anopheles melas CM1001059_A (V2).</title>
        <authorList>
            <consortium name="The Broad Institute Genomics Platform"/>
            <person name="Neafsey D.E."/>
            <person name="Besansky N."/>
            <person name="Howell P."/>
            <person name="Walton C."/>
            <person name="Young S.K."/>
            <person name="Zeng Q."/>
            <person name="Gargeya S."/>
            <person name="Fitzgerald M."/>
            <person name="Haas B."/>
            <person name="Abouelleil A."/>
            <person name="Allen A.W."/>
            <person name="Alvarado L."/>
            <person name="Arachchi H.M."/>
            <person name="Berlin A.M."/>
            <person name="Chapman S.B."/>
            <person name="Gainer-Dewar J."/>
            <person name="Goldberg J."/>
            <person name="Griggs A."/>
            <person name="Gujja S."/>
            <person name="Hansen M."/>
            <person name="Howarth C."/>
            <person name="Imamovic A."/>
            <person name="Ireland A."/>
            <person name="Larimer J."/>
            <person name="McCowan C."/>
            <person name="Murphy C."/>
            <person name="Pearson M."/>
            <person name="Poon T.W."/>
            <person name="Priest M."/>
            <person name="Roberts A."/>
            <person name="Saif S."/>
            <person name="Shea T."/>
            <person name="Sisk P."/>
            <person name="Sykes S."/>
            <person name="Wortman J."/>
            <person name="Nusbaum C."/>
            <person name="Birren B."/>
        </authorList>
    </citation>
    <scope>NUCLEOTIDE SEQUENCE [LARGE SCALE GENOMIC DNA]</scope>
    <source>
        <strain evidence="3">CM1001059</strain>
    </source>
</reference>
<dbReference type="InterPro" id="IPR015897">
    <property type="entry name" value="CHK_kinase-like"/>
</dbReference>
<dbReference type="Gene3D" id="3.90.1200.10">
    <property type="match status" value="1"/>
</dbReference>
<dbReference type="AlphaFoldDB" id="A0A182TMS4"/>
<accession>A0A182TMS4</accession>
<dbReference type="VEuPathDB" id="VectorBase:AMEC005166"/>
<organism evidence="2 3">
    <name type="scientific">Anopheles melas</name>
    <dbReference type="NCBI Taxonomy" id="34690"/>
    <lineage>
        <taxon>Eukaryota</taxon>
        <taxon>Metazoa</taxon>
        <taxon>Ecdysozoa</taxon>
        <taxon>Arthropoda</taxon>
        <taxon>Hexapoda</taxon>
        <taxon>Insecta</taxon>
        <taxon>Pterygota</taxon>
        <taxon>Neoptera</taxon>
        <taxon>Endopterygota</taxon>
        <taxon>Diptera</taxon>
        <taxon>Nematocera</taxon>
        <taxon>Culicoidea</taxon>
        <taxon>Culicidae</taxon>
        <taxon>Anophelinae</taxon>
        <taxon>Anopheles</taxon>
    </lineage>
</organism>
<sequence>MSDTEEDSTCSDSWPITEDWLIEVLKKHHEVRSGIKITDFKVKQGCQDGVNNLSDILSVSVVYEFEKDIEPGISQSLDIVIKLLPQDPFSRYFVTEAQFDLREIKFYTSILPDLLAFQEQYIPKGVGSMVISVPTCFYTQYAPIGSNTTTSPSSPDSTESILVLEDMRSLGYKGANFTTGLTLGQTEGAIRAIVTIHALSLGLKIKKKVDLNEKYPPIEPMGLITHTDFWCNNLLFRSEPDEERTDSCTILDWQMVTYSRPTNDLALLLISSIPSNTRRQHTSRLLDLYYGALKSYCLKMDVDIEADLGYSRNKMECEYRQSLLLALLLCIGSVDIAIGNAAAEQRLLDVLRDFYEEGILSLEGYV</sequence>
<dbReference type="PANTHER" id="PTHR11012:SF58">
    <property type="entry name" value="CHK KINASE-LIKE DOMAIN-CONTAINING PROTEIN"/>
    <property type="match status" value="1"/>
</dbReference>
<keyword evidence="3" id="KW-1185">Reference proteome</keyword>
<dbReference type="InterPro" id="IPR004119">
    <property type="entry name" value="EcKL"/>
</dbReference>
<evidence type="ECO:0000313" key="3">
    <source>
        <dbReference type="Proteomes" id="UP000075902"/>
    </source>
</evidence>
<protein>
    <submittedName>
        <fullName evidence="2">CHK domain-containing protein</fullName>
    </submittedName>
</protein>
<evidence type="ECO:0000259" key="1">
    <source>
        <dbReference type="SMART" id="SM00587"/>
    </source>
</evidence>
<reference evidence="2" key="2">
    <citation type="submission" date="2020-05" db="UniProtKB">
        <authorList>
            <consortium name="EnsemblMetazoa"/>
        </authorList>
    </citation>
    <scope>IDENTIFICATION</scope>
    <source>
        <strain evidence="2">CM1001059</strain>
    </source>
</reference>